<feature type="domain" description="HTH cro/C1-type" evidence="1">
    <location>
        <begin position="7"/>
        <end position="59"/>
    </location>
</feature>
<dbReference type="PROSITE" id="PS50943">
    <property type="entry name" value="HTH_CROC1"/>
    <property type="match status" value="1"/>
</dbReference>
<dbReference type="SMART" id="SM00530">
    <property type="entry name" value="HTH_XRE"/>
    <property type="match status" value="1"/>
</dbReference>
<evidence type="ECO:0000313" key="2">
    <source>
        <dbReference type="EMBL" id="KAB7731437.1"/>
    </source>
</evidence>
<dbReference type="CDD" id="cd00093">
    <property type="entry name" value="HTH_XRE"/>
    <property type="match status" value="1"/>
</dbReference>
<gene>
    <name evidence="2" type="ORF">F5984_11660</name>
</gene>
<dbReference type="InterPro" id="IPR001387">
    <property type="entry name" value="Cro/C1-type_HTH"/>
</dbReference>
<name>A0A7J5U1D9_9BACT</name>
<sequence>MQLNDNIRHYCKDKGYTQECLAEHLHMSQSNWSRTLQKPIPDSLLLQIAKALATRPDELKNYHLPVTSTENELLHTELRHKDELIGLQQKQIEHLQEQNRLLHARLADCLRGGGRTIGSSHNAP</sequence>
<dbReference type="Gene3D" id="1.10.260.40">
    <property type="entry name" value="lambda repressor-like DNA-binding domains"/>
    <property type="match status" value="1"/>
</dbReference>
<evidence type="ECO:0000259" key="1">
    <source>
        <dbReference type="PROSITE" id="PS50943"/>
    </source>
</evidence>
<dbReference type="EMBL" id="WELI01000003">
    <property type="protein sequence ID" value="KAB7731437.1"/>
    <property type="molecule type" value="Genomic_DNA"/>
</dbReference>
<organism evidence="2 3">
    <name type="scientific">Rudanella paleaurantiibacter</name>
    <dbReference type="NCBI Taxonomy" id="2614655"/>
    <lineage>
        <taxon>Bacteria</taxon>
        <taxon>Pseudomonadati</taxon>
        <taxon>Bacteroidota</taxon>
        <taxon>Cytophagia</taxon>
        <taxon>Cytophagales</taxon>
        <taxon>Cytophagaceae</taxon>
        <taxon>Rudanella</taxon>
    </lineage>
</organism>
<evidence type="ECO:0000313" key="3">
    <source>
        <dbReference type="Proteomes" id="UP000488299"/>
    </source>
</evidence>
<accession>A0A7J5U1D9</accession>
<dbReference type="GO" id="GO:0003677">
    <property type="term" value="F:DNA binding"/>
    <property type="evidence" value="ECO:0007669"/>
    <property type="project" value="InterPro"/>
</dbReference>
<comment type="caution">
    <text evidence="2">The sequence shown here is derived from an EMBL/GenBank/DDBJ whole genome shotgun (WGS) entry which is preliminary data.</text>
</comment>
<protein>
    <submittedName>
        <fullName evidence="2">Helix-turn-helix domain-containing protein</fullName>
    </submittedName>
</protein>
<dbReference type="Proteomes" id="UP000488299">
    <property type="component" value="Unassembled WGS sequence"/>
</dbReference>
<dbReference type="SUPFAM" id="SSF47413">
    <property type="entry name" value="lambda repressor-like DNA-binding domains"/>
    <property type="match status" value="1"/>
</dbReference>
<reference evidence="2 3" key="1">
    <citation type="submission" date="2019-10" db="EMBL/GenBank/DDBJ databases">
        <title>Rudanella paleaurantiibacter sp. nov., isolated from sludge.</title>
        <authorList>
            <person name="Xu S.Q."/>
        </authorList>
    </citation>
    <scope>NUCLEOTIDE SEQUENCE [LARGE SCALE GENOMIC DNA]</scope>
    <source>
        <strain evidence="2 3">HX-22-17</strain>
    </source>
</reference>
<dbReference type="InterPro" id="IPR010982">
    <property type="entry name" value="Lambda_DNA-bd_dom_sf"/>
</dbReference>
<dbReference type="AlphaFoldDB" id="A0A7J5U1D9"/>
<keyword evidence="3" id="KW-1185">Reference proteome</keyword>
<dbReference type="RefSeq" id="WP_152124407.1">
    <property type="nucleotide sequence ID" value="NZ_WELI01000003.1"/>
</dbReference>
<dbReference type="Pfam" id="PF13443">
    <property type="entry name" value="HTH_26"/>
    <property type="match status" value="1"/>
</dbReference>
<proteinExistence type="predicted"/>